<accession>A0ABW3UA00</accession>
<sequence>MEDLSAFADGALSPSRARVVAEHLRRHRDSADVVYQYWCQDAELMGSFSGLDDETSAARDSELPPRLRNPDLGWFRAVAASVLFVSGIVVGGASDLIPGLGEAPASTSGDDGVGGPLVEMAPAVPQKQAVAPITVSDAGEIPALQQEGAPVPPKPSVATLSNEPALSLPEPDMLPKSQLSPPPQSQTFHFTGADGVQLTLIKSRLASAVDETAIEAPSIGGTDEVRWIQGENVLTLTGNLDPAGLLLVAMKLQTQNAGNGTGAAGAGLQATPGTTAEQPTATTESASVRSEAPLHSL</sequence>
<evidence type="ECO:0000313" key="3">
    <source>
        <dbReference type="Proteomes" id="UP001597264"/>
    </source>
</evidence>
<feature type="compositionally biased region" description="Polar residues" evidence="1">
    <location>
        <begin position="277"/>
        <end position="288"/>
    </location>
</feature>
<protein>
    <submittedName>
        <fullName evidence="2">Anti-sigma factor family protein</fullName>
    </submittedName>
</protein>
<dbReference type="RefSeq" id="WP_377563998.1">
    <property type="nucleotide sequence ID" value="NZ_JBHTLR010000011.1"/>
</dbReference>
<evidence type="ECO:0000256" key="1">
    <source>
        <dbReference type="SAM" id="MobiDB-lite"/>
    </source>
</evidence>
<organism evidence="2 3">
    <name type="scientific">Microbulbifer celer</name>
    <dbReference type="NCBI Taxonomy" id="435905"/>
    <lineage>
        <taxon>Bacteria</taxon>
        <taxon>Pseudomonadati</taxon>
        <taxon>Pseudomonadota</taxon>
        <taxon>Gammaproteobacteria</taxon>
        <taxon>Cellvibrionales</taxon>
        <taxon>Microbulbiferaceae</taxon>
        <taxon>Microbulbifer</taxon>
    </lineage>
</organism>
<feature type="region of interest" description="Disordered" evidence="1">
    <location>
        <begin position="145"/>
        <end position="185"/>
    </location>
</feature>
<keyword evidence="3" id="KW-1185">Reference proteome</keyword>
<gene>
    <name evidence="2" type="ORF">ACFQ2X_11610</name>
</gene>
<evidence type="ECO:0000313" key="2">
    <source>
        <dbReference type="EMBL" id="MFD1217247.1"/>
    </source>
</evidence>
<feature type="region of interest" description="Disordered" evidence="1">
    <location>
        <begin position="262"/>
        <end position="297"/>
    </location>
</feature>
<reference evidence="3" key="1">
    <citation type="journal article" date="2019" name="Int. J. Syst. Evol. Microbiol.">
        <title>The Global Catalogue of Microorganisms (GCM) 10K type strain sequencing project: providing services to taxonomists for standard genome sequencing and annotation.</title>
        <authorList>
            <consortium name="The Broad Institute Genomics Platform"/>
            <consortium name="The Broad Institute Genome Sequencing Center for Infectious Disease"/>
            <person name="Wu L."/>
            <person name="Ma J."/>
        </authorList>
    </citation>
    <scope>NUCLEOTIDE SEQUENCE [LARGE SCALE GENOMIC DNA]</scope>
    <source>
        <strain evidence="3">CCUG 54356</strain>
    </source>
</reference>
<comment type="caution">
    <text evidence="2">The sequence shown here is derived from an EMBL/GenBank/DDBJ whole genome shotgun (WGS) entry which is preliminary data.</text>
</comment>
<proteinExistence type="predicted"/>
<name>A0ABW3UA00_9GAMM</name>
<dbReference type="EMBL" id="JBHTLR010000011">
    <property type="protein sequence ID" value="MFD1217247.1"/>
    <property type="molecule type" value="Genomic_DNA"/>
</dbReference>
<dbReference type="Proteomes" id="UP001597264">
    <property type="component" value="Unassembled WGS sequence"/>
</dbReference>
<feature type="compositionally biased region" description="Low complexity" evidence="1">
    <location>
        <begin position="266"/>
        <end position="276"/>
    </location>
</feature>